<evidence type="ECO:0000313" key="1">
    <source>
        <dbReference type="EMBL" id="EGO21763.1"/>
    </source>
</evidence>
<protein>
    <submittedName>
        <fullName evidence="1">Uncharacterized protein</fullName>
    </submittedName>
</protein>
<dbReference type="RefSeq" id="XP_007321549.1">
    <property type="nucleotide sequence ID" value="XM_007321487.1"/>
</dbReference>
<dbReference type="HOGENOM" id="CLU_2887184_0_0_1"/>
<organism>
    <name type="scientific">Serpula lacrymans var. lacrymans (strain S7.9)</name>
    <name type="common">Dry rot fungus</name>
    <dbReference type="NCBI Taxonomy" id="578457"/>
    <lineage>
        <taxon>Eukaryota</taxon>
        <taxon>Fungi</taxon>
        <taxon>Dikarya</taxon>
        <taxon>Basidiomycota</taxon>
        <taxon>Agaricomycotina</taxon>
        <taxon>Agaricomycetes</taxon>
        <taxon>Agaricomycetidae</taxon>
        <taxon>Boletales</taxon>
        <taxon>Coniophorineae</taxon>
        <taxon>Serpulaceae</taxon>
        <taxon>Serpula</taxon>
    </lineage>
</organism>
<accession>F8P576</accession>
<dbReference type="KEGG" id="sla:SERLADRAFT_474613"/>
<dbReference type="AlphaFoldDB" id="F8P576"/>
<reference evidence="1" key="1">
    <citation type="submission" date="2011-04" db="EMBL/GenBank/DDBJ databases">
        <title>Evolution of plant cell wall degrading machinery underlies the functional diversity of forest fungi.</title>
        <authorList>
            <consortium name="US DOE Joint Genome Institute (JGI-PGF)"/>
            <person name="Eastwood D.C."/>
            <person name="Floudas D."/>
            <person name="Binder M."/>
            <person name="Majcherczyk A."/>
            <person name="Schneider P."/>
            <person name="Aerts A."/>
            <person name="Asiegbu F.O."/>
            <person name="Baker S.E."/>
            <person name="Barry K."/>
            <person name="Bendiksby M."/>
            <person name="Blumentritt M."/>
            <person name="Coutinho P.M."/>
            <person name="Cullen D."/>
            <person name="Cullen D."/>
            <person name="Gathman A."/>
            <person name="Goodell B."/>
            <person name="Henrissat B."/>
            <person name="Ihrmark K."/>
            <person name="Kauserud H."/>
            <person name="Kohler A."/>
            <person name="LaButti K."/>
            <person name="Lapidus A."/>
            <person name="Lavin J.L."/>
            <person name="Lee Y.-H."/>
            <person name="Lindquist E."/>
            <person name="Lilly W."/>
            <person name="Lucas S."/>
            <person name="Morin E."/>
            <person name="Murat C."/>
            <person name="Oguiza J.A."/>
            <person name="Park J."/>
            <person name="Pisabarro A.G."/>
            <person name="Riley R."/>
            <person name="Rosling A."/>
            <person name="Salamov A."/>
            <person name="Schmidt O."/>
            <person name="Schmutz J."/>
            <person name="Skrede I."/>
            <person name="Stenlid J."/>
            <person name="Wiebenga A."/>
            <person name="Xie X."/>
            <person name="Kues U."/>
            <person name="Hibbett D.S."/>
            <person name="Hoffmeister D."/>
            <person name="Hogberg N."/>
            <person name="Martin F."/>
            <person name="Grigoriev I.V."/>
            <person name="Watkinson S.C."/>
        </authorList>
    </citation>
    <scope>NUCLEOTIDE SEQUENCE</scope>
    <source>
        <strain evidence="1">S7.9</strain>
    </source>
</reference>
<name>F8P576_SERL9</name>
<dbReference type="EMBL" id="GL945438">
    <property type="protein sequence ID" value="EGO21763.1"/>
    <property type="molecule type" value="Genomic_DNA"/>
</dbReference>
<dbReference type="Proteomes" id="UP000008064">
    <property type="component" value="Unassembled WGS sequence"/>
</dbReference>
<proteinExistence type="predicted"/>
<sequence length="63" mass="6863">MAREGSTLPVLSTVRFAREEESGAQSMLAPALTQAVRHVAQRIQDHANTEGVQLDMTPTRIGM</sequence>
<gene>
    <name evidence="1" type="ORF">SERLADRAFT_474613</name>
</gene>
<dbReference type="GeneID" id="18820507"/>